<comment type="caution">
    <text evidence="2">The sequence shown here is derived from an EMBL/GenBank/DDBJ whole genome shotgun (WGS) entry which is preliminary data.</text>
</comment>
<organism evidence="2 3">
    <name type="scientific">Rhizopogon vesiculosus</name>
    <dbReference type="NCBI Taxonomy" id="180088"/>
    <lineage>
        <taxon>Eukaryota</taxon>
        <taxon>Fungi</taxon>
        <taxon>Dikarya</taxon>
        <taxon>Basidiomycota</taxon>
        <taxon>Agaricomycotina</taxon>
        <taxon>Agaricomycetes</taxon>
        <taxon>Agaricomycetidae</taxon>
        <taxon>Boletales</taxon>
        <taxon>Suillineae</taxon>
        <taxon>Rhizopogonaceae</taxon>
        <taxon>Rhizopogon</taxon>
    </lineage>
</organism>
<feature type="compositionally biased region" description="Polar residues" evidence="1">
    <location>
        <begin position="20"/>
        <end position="40"/>
    </location>
</feature>
<proteinExistence type="predicted"/>
<keyword evidence="3" id="KW-1185">Reference proteome</keyword>
<sequence length="40" mass="4391">MAHSLPPPHTTTLCDCGLSRTRSSDMTQNNKRTSKTLISC</sequence>
<dbReference type="EMBL" id="LVVM01003350">
    <property type="protein sequence ID" value="OJA15085.1"/>
    <property type="molecule type" value="Genomic_DNA"/>
</dbReference>
<gene>
    <name evidence="2" type="ORF">AZE42_10579</name>
</gene>
<evidence type="ECO:0000313" key="3">
    <source>
        <dbReference type="Proteomes" id="UP000183567"/>
    </source>
</evidence>
<protein>
    <submittedName>
        <fullName evidence="2">Uncharacterized protein</fullName>
    </submittedName>
</protein>
<evidence type="ECO:0000313" key="2">
    <source>
        <dbReference type="EMBL" id="OJA15085.1"/>
    </source>
</evidence>
<dbReference type="Proteomes" id="UP000183567">
    <property type="component" value="Unassembled WGS sequence"/>
</dbReference>
<accession>A0A1J8Q1Z3</accession>
<reference evidence="2 3" key="1">
    <citation type="submission" date="2016-03" db="EMBL/GenBank/DDBJ databases">
        <title>Comparative genomics of the ectomycorrhizal sister species Rhizopogon vinicolor and Rhizopogon vesiculosus (Basidiomycota: Boletales) reveals a divergence of the mating type B locus.</title>
        <authorList>
            <person name="Mujic A.B."/>
            <person name="Kuo A."/>
            <person name="Tritt A."/>
            <person name="Lipzen A."/>
            <person name="Chen C."/>
            <person name="Johnson J."/>
            <person name="Sharma A."/>
            <person name="Barry K."/>
            <person name="Grigoriev I.V."/>
            <person name="Spatafora J.W."/>
        </authorList>
    </citation>
    <scope>NUCLEOTIDE SEQUENCE [LARGE SCALE GENOMIC DNA]</scope>
    <source>
        <strain evidence="2 3">AM-OR11-056</strain>
    </source>
</reference>
<dbReference type="AlphaFoldDB" id="A0A1J8Q1Z3"/>
<name>A0A1J8Q1Z3_9AGAM</name>
<evidence type="ECO:0000256" key="1">
    <source>
        <dbReference type="SAM" id="MobiDB-lite"/>
    </source>
</evidence>
<feature type="region of interest" description="Disordered" evidence="1">
    <location>
        <begin position="16"/>
        <end position="40"/>
    </location>
</feature>